<name>A0A3D8INQ3_9HELI</name>
<evidence type="ECO:0000259" key="2">
    <source>
        <dbReference type="Pfam" id="PF00884"/>
    </source>
</evidence>
<protein>
    <recommendedName>
        <fullName evidence="2">Sulfatase N-terminal domain-containing protein</fullName>
    </recommendedName>
</protein>
<feature type="transmembrane region" description="Helical" evidence="1">
    <location>
        <begin position="45"/>
        <end position="66"/>
    </location>
</feature>
<evidence type="ECO:0000313" key="4">
    <source>
        <dbReference type="Proteomes" id="UP000256514"/>
    </source>
</evidence>
<keyword evidence="1" id="KW-0812">Transmembrane</keyword>
<dbReference type="InterPro" id="IPR017850">
    <property type="entry name" value="Alkaline_phosphatase_core_sf"/>
</dbReference>
<feature type="domain" description="Sulfatase N-terminal" evidence="2">
    <location>
        <begin position="124"/>
        <end position="474"/>
    </location>
</feature>
<dbReference type="SUPFAM" id="SSF53649">
    <property type="entry name" value="Alkaline phosphatase-like"/>
    <property type="match status" value="1"/>
</dbReference>
<accession>A0A3D8INQ3</accession>
<proteinExistence type="predicted"/>
<dbReference type="Gene3D" id="3.40.720.10">
    <property type="entry name" value="Alkaline Phosphatase, subunit A"/>
    <property type="match status" value="1"/>
</dbReference>
<gene>
    <name evidence="3" type="ORF">CQA54_05675</name>
</gene>
<reference evidence="3 4" key="1">
    <citation type="submission" date="2018-04" db="EMBL/GenBank/DDBJ databases">
        <title>Novel Campyloabacter and Helicobacter Species and Strains.</title>
        <authorList>
            <person name="Mannion A.J."/>
            <person name="Shen Z."/>
            <person name="Fox J.G."/>
        </authorList>
    </citation>
    <scope>NUCLEOTIDE SEQUENCE [LARGE SCALE GENOMIC DNA]</scope>
    <source>
        <strain evidence="3 4">MIT 12-6600</strain>
    </source>
</reference>
<dbReference type="Pfam" id="PF00884">
    <property type="entry name" value="Sulfatase"/>
    <property type="match status" value="1"/>
</dbReference>
<dbReference type="AlphaFoldDB" id="A0A3D8INQ3"/>
<comment type="caution">
    <text evidence="3">The sequence shown here is derived from an EMBL/GenBank/DDBJ whole genome shotgun (WGS) entry which is preliminary data.</text>
</comment>
<dbReference type="RefSeq" id="WP_115571171.1">
    <property type="nucleotide sequence ID" value="NZ_NXLT01000004.1"/>
</dbReference>
<sequence length="546" mass="63006">MSVILGVAIIYTFVLTGDYTGKTYGKLENFVFQGGVPIYNIWNKWVDIACVLLVATGNCILFYVTYSKYFKRVLFLISSFLVCYISYLFIDITLSSKYLRDPIIEQRLVEPSYNETLLSFSKEKNILVLILDAFTGSHFDIILQHNPDLKNILDGFTYYDNTLATSNNTQFNTPAILGGHKYSTLSLIRYGILKDPNSKYLEAFTELPQKMQNRGWNIAMYGTDPVNPKILQTILGSKALVANPKNESYKNLYINHYGLQTRFEEIFSKYRANYNSVSMLLSLGLFRTSPYSLRSRIYVDDKWLFAKDNPSADLSVQLEYVSDIAVFPYYSKATSETKTFKYIKSLSTHFPWYLNADCIPDLEATSELPEPYNKIIPQEYRTGYNNNHYNNEVCAIKWLKDWILWFKNEGLYDNTAIIIASDHGHYDSFKQIENNNGNQLGLQSDALLLVKPFGNKKPFTVDHRLMSNADIHSLICSFANISCEDKNPLLVPNNERILYHSNSPFETFLTINKAFLVRKEIYNPKNWEDITEKIRNGAFKPHEITY</sequence>
<dbReference type="InterPro" id="IPR000917">
    <property type="entry name" value="Sulfatase_N"/>
</dbReference>
<keyword evidence="4" id="KW-1185">Reference proteome</keyword>
<keyword evidence="1" id="KW-1133">Transmembrane helix</keyword>
<evidence type="ECO:0000313" key="3">
    <source>
        <dbReference type="EMBL" id="RDU66852.1"/>
    </source>
</evidence>
<dbReference type="Proteomes" id="UP000256514">
    <property type="component" value="Unassembled WGS sequence"/>
</dbReference>
<dbReference type="OrthoDB" id="5322086at2"/>
<keyword evidence="1" id="KW-0472">Membrane</keyword>
<dbReference type="EMBL" id="NXLT01000004">
    <property type="protein sequence ID" value="RDU66852.1"/>
    <property type="molecule type" value="Genomic_DNA"/>
</dbReference>
<feature type="transmembrane region" description="Helical" evidence="1">
    <location>
        <begin position="73"/>
        <end position="90"/>
    </location>
</feature>
<evidence type="ECO:0000256" key="1">
    <source>
        <dbReference type="SAM" id="Phobius"/>
    </source>
</evidence>
<organism evidence="3 4">
    <name type="scientific">Helicobacter equorum</name>
    <dbReference type="NCBI Taxonomy" id="361872"/>
    <lineage>
        <taxon>Bacteria</taxon>
        <taxon>Pseudomonadati</taxon>
        <taxon>Campylobacterota</taxon>
        <taxon>Epsilonproteobacteria</taxon>
        <taxon>Campylobacterales</taxon>
        <taxon>Helicobacteraceae</taxon>
        <taxon>Helicobacter</taxon>
    </lineage>
</organism>